<protein>
    <recommendedName>
        <fullName evidence="3">Alpha/beta hydrolase family protein</fullName>
    </recommendedName>
</protein>
<dbReference type="AlphaFoldDB" id="A0A4Y3UHN9"/>
<evidence type="ECO:0000313" key="1">
    <source>
        <dbReference type="EMBL" id="TQN00489.1"/>
    </source>
</evidence>
<evidence type="ECO:0008006" key="3">
    <source>
        <dbReference type="Google" id="ProtNLM"/>
    </source>
</evidence>
<dbReference type="EMBL" id="VFPS01000001">
    <property type="protein sequence ID" value="TQN00489.1"/>
    <property type="molecule type" value="Genomic_DNA"/>
</dbReference>
<dbReference type="OrthoDB" id="4892048at2"/>
<organism evidence="1 2">
    <name type="scientific">Microbacterium lacticum</name>
    <dbReference type="NCBI Taxonomy" id="33885"/>
    <lineage>
        <taxon>Bacteria</taxon>
        <taxon>Bacillati</taxon>
        <taxon>Actinomycetota</taxon>
        <taxon>Actinomycetes</taxon>
        <taxon>Micrococcales</taxon>
        <taxon>Microbacteriaceae</taxon>
        <taxon>Microbacterium</taxon>
    </lineage>
</organism>
<dbReference type="RefSeq" id="WP_141379703.1">
    <property type="nucleotide sequence ID" value="NZ_BJNA01000008.1"/>
</dbReference>
<proteinExistence type="predicted"/>
<reference evidence="1 2" key="1">
    <citation type="submission" date="2019-06" db="EMBL/GenBank/DDBJ databases">
        <title>Sequencing the genomes of 1000 actinobacteria strains.</title>
        <authorList>
            <person name="Klenk H.-P."/>
        </authorList>
    </citation>
    <scope>NUCLEOTIDE SEQUENCE [LARGE SCALE GENOMIC DNA]</scope>
    <source>
        <strain evidence="1 2">DSM 20427</strain>
    </source>
</reference>
<keyword evidence="2" id="KW-1185">Reference proteome</keyword>
<dbReference type="Proteomes" id="UP000319804">
    <property type="component" value="Unassembled WGS sequence"/>
</dbReference>
<comment type="caution">
    <text evidence="1">The sequence shown here is derived from an EMBL/GenBank/DDBJ whole genome shotgun (WGS) entry which is preliminary data.</text>
</comment>
<sequence>MVRIAANRLSAAVEYRATQNEIAQERWFASPRDIDDLTVGAIGSNRSLDQLQKKSEYLERVMSGAVQLYLYQPDRDRIVEMIGNPSASTTNSVTYVPGTFSNQYSFYTGEVQQVGSWLNGQDQSMVVFVWHGGEFPGQRPGTTQVDGLLAANEAPLALKTGGGLAAFQGEVATDPHLNAARYDAIAHSWGLAATTASELKGARYDNVVSLSGAWMPPGWEGQSNTAYSHYTYTDFLTVAKDLDLVGAGNVPDTNPAFTKPLGDPIPPTVTGRSRCRPAAAHTPAVSPSGTEIILWRPAPREVATVPGSRHQREYQRLPDDLVRELTGEELATA</sequence>
<name>A0A4Y3UHN9_9MICO</name>
<accession>A0A4Y3UHN9</accession>
<gene>
    <name evidence="1" type="ORF">FHX68_0588</name>
</gene>
<evidence type="ECO:0000313" key="2">
    <source>
        <dbReference type="Proteomes" id="UP000319804"/>
    </source>
</evidence>